<keyword evidence="10" id="KW-1185">Reference proteome</keyword>
<feature type="binding site" evidence="4">
    <location>
        <begin position="755"/>
        <end position="762"/>
    </location>
    <ligand>
        <name>ATP</name>
        <dbReference type="ChEBI" id="CHEBI:30616"/>
    </ligand>
</feature>
<evidence type="ECO:0000313" key="9">
    <source>
        <dbReference type="EMBL" id="MBP1326450.1"/>
    </source>
</evidence>
<dbReference type="GO" id="GO:0003677">
    <property type="term" value="F:DNA binding"/>
    <property type="evidence" value="ECO:0007669"/>
    <property type="project" value="InterPro"/>
</dbReference>
<dbReference type="SMART" id="SM00382">
    <property type="entry name" value="AAA"/>
    <property type="match status" value="2"/>
</dbReference>
<feature type="compositionally biased region" description="Basic and acidic residues" evidence="5">
    <location>
        <begin position="192"/>
        <end position="206"/>
    </location>
</feature>
<dbReference type="InterPro" id="IPR000253">
    <property type="entry name" value="FHA_dom"/>
</dbReference>
<sequence length="1647" mass="171459">MKFRVALQLPDGGTHDVTLACDVTATVADLARTLIRAGLAADPLLGRIAAERLRPVTIRGSSTATAPPVLLDPGSPVAGSGLQSGWTIEPVAEFGGAPAERLVTPAGYLEVLTGSQAGALFSLVPGMNLVGRDPGSRAHLKDPSVSRRHAAIECGTDGETRLHDLGSANGTRVALPENAGAGAGAGGGVGDHGADEKNREGGHARNSDNSAGVRLRGPTELQVGDVVLKFTPGPPPQILPTHTMSARVLPHRALHTRSPRIDPVFPQTNRQLPAPPPATQTTRIPTLALIAPVIMGGVLFLVTGQALMLMMMAFTPVMMLGSWVDGAVTKRRKQRRAGQRFRAALAAERTELEALLEQEIAVRGTETPTVPEIADAMSARSGLLWARRPEHGAFLEARLGEGELPSRTTLTAPARGDGPHEDWAEVRALETEFATAHPVPVLERFDRCGSIGVAGDPVYASGLARSLVLQLAGLHSPEELVLACFAGGGRAGGGTITGAPWEWLKWLPHSSPVTSPIGAWQLADDEASTTRLLIAIEALIEGRSGAVPGSGVRSHLAADTRNDEGRGEAVKSLRPLPAVVALVLADGAAPDAATLSRLIGVAEAGPDVGVHLIWVARSRAELPAACRTFVDLDRAGSTVGFVRTGTRVALSRAEFVDLPVAVQLARTLAPVEDAAARALDESDLPKQVALRELHPIDLATGPAPILRAWQGTLASNWVRGSERDEVSLAAPVGQGPAGPAMIDLRRHGPHALVGGTTGSGKSEFLQTWIMSLAALISPDRLTYLLVDYKGGAAFAECVDLPHTVGLVTDLSPHLVRRALTSLRAELRYREELLAEHGAKDLATMERRSDPAAPPALVIVIDEFAALASDVPEFVEGVVDVAQRGRSLGLHLILATQRPAGVIKDNLRANTNLRVALRMADEADSSDVIGVKDAAFFAAETPGRGAIKVGPGRIAHFQTGYLGGRATERAPVPTLEIRSLGFAEGEPWAVPPEPGGRRLAEALNAAPDHAVRAKPPRDIERLRDNLVAAAHEAGVAAPRKPWLDELPRVLGLAGLAELRPAGTADAAGSAGSLSSAERSDAVAIGLSDLPELQAQQPVMIDLEHTGNVAIIGASGTGKTSALITLAQALSAQAMDHPVELYGIDAGGGALDAIRSLPTVGAVVPLADTELTGRVLRRVLDALTERASRFAAARCNGLAAYRRTATASRIVLLIDGFAALRQAAEAPAGPHTQLQQLTDIMATGRAAGVHVIMTCDRPGAIPTALAASVQEQYVLRLANPADYGYFAGAAEMLDGAGPGRAVLVGGAQHTAGAAGSSGAPGVPGTSGRRRGPQLTELQFALAGGEPELRAQTRAVETLAEQLRHAQLPPVAEVRKAPTFIALNDLAASIGDRPTYGIDTSDLAPITLPTRGLGVIAGPSGAGLSTAAATCAIAAARGARARGETTELILLTLTDDGLRRRGIWDRIAHEEDAVRDLARELTIRLGGKPPRGPQLLPGLIGGPVDAVHGAEAPGAVPDLVPDPASPTPAPVSRPVIVIERASTAEGTEALAELVALVKTARRADALVLVEFEQGTGGAIWDLFAALKQPTWGLALQPDEGESQSPFREHLGRVKRADFPPGRGFAIEGGRATPVHVAICAGATEENLIEL</sequence>
<evidence type="ECO:0000259" key="8">
    <source>
        <dbReference type="PROSITE" id="PS50901"/>
    </source>
</evidence>
<dbReference type="PANTHER" id="PTHR22683">
    <property type="entry name" value="SPORULATION PROTEIN RELATED"/>
    <property type="match status" value="1"/>
</dbReference>
<feature type="region of interest" description="Disordered" evidence="5">
    <location>
        <begin position="258"/>
        <end position="279"/>
    </location>
</feature>
<dbReference type="PROSITE" id="PS50901">
    <property type="entry name" value="FTSK"/>
    <property type="match status" value="2"/>
</dbReference>
<keyword evidence="6" id="KW-0472">Membrane</keyword>
<dbReference type="SUPFAM" id="SSF52540">
    <property type="entry name" value="P-loop containing nucleoside triphosphate hydrolases"/>
    <property type="match status" value="2"/>
</dbReference>
<dbReference type="PANTHER" id="PTHR22683:SF1">
    <property type="entry name" value="TYPE VII SECRETION SYSTEM PROTEIN ESSC"/>
    <property type="match status" value="1"/>
</dbReference>
<organism evidence="9 10">
    <name type="scientific">Leucobacter exalbidus</name>
    <dbReference type="NCBI Taxonomy" id="662960"/>
    <lineage>
        <taxon>Bacteria</taxon>
        <taxon>Bacillati</taxon>
        <taxon>Actinomycetota</taxon>
        <taxon>Actinomycetes</taxon>
        <taxon>Micrococcales</taxon>
        <taxon>Microbacteriaceae</taxon>
        <taxon>Leucobacter</taxon>
    </lineage>
</organism>
<evidence type="ECO:0000259" key="7">
    <source>
        <dbReference type="PROSITE" id="PS50006"/>
    </source>
</evidence>
<feature type="region of interest" description="Disordered" evidence="5">
    <location>
        <begin position="175"/>
        <end position="218"/>
    </location>
</feature>
<evidence type="ECO:0000256" key="1">
    <source>
        <dbReference type="ARBA" id="ARBA00022553"/>
    </source>
</evidence>
<dbReference type="EMBL" id="JAFIDA010000001">
    <property type="protein sequence ID" value="MBP1326450.1"/>
    <property type="molecule type" value="Genomic_DNA"/>
</dbReference>
<keyword evidence="2 4" id="KW-0547">Nucleotide-binding</keyword>
<dbReference type="InterPro" id="IPR050206">
    <property type="entry name" value="FtsK/SpoIIIE/SftA"/>
</dbReference>
<dbReference type="Pfam" id="PF01580">
    <property type="entry name" value="FtsK_SpoIIIE"/>
    <property type="match status" value="2"/>
</dbReference>
<feature type="domain" description="FHA" evidence="7">
    <location>
        <begin position="128"/>
        <end position="173"/>
    </location>
</feature>
<keyword evidence="6" id="KW-0812">Transmembrane</keyword>
<evidence type="ECO:0000256" key="2">
    <source>
        <dbReference type="ARBA" id="ARBA00022741"/>
    </source>
</evidence>
<feature type="region of interest" description="Disordered" evidence="5">
    <location>
        <begin position="1308"/>
        <end position="1328"/>
    </location>
</feature>
<feature type="compositionally biased region" description="Low complexity" evidence="5">
    <location>
        <begin position="1308"/>
        <end position="1324"/>
    </location>
</feature>
<keyword evidence="3 4" id="KW-0067">ATP-binding</keyword>
<dbReference type="InterPro" id="IPR003593">
    <property type="entry name" value="AAA+_ATPase"/>
</dbReference>
<dbReference type="Pfam" id="PF00498">
    <property type="entry name" value="FHA"/>
    <property type="match status" value="1"/>
</dbReference>
<dbReference type="PROSITE" id="PS50006">
    <property type="entry name" value="FHA_DOMAIN"/>
    <property type="match status" value="1"/>
</dbReference>
<dbReference type="Proteomes" id="UP000675163">
    <property type="component" value="Unassembled WGS sequence"/>
</dbReference>
<dbReference type="GO" id="GO:0005524">
    <property type="term" value="F:ATP binding"/>
    <property type="evidence" value="ECO:0007669"/>
    <property type="project" value="UniProtKB-UniRule"/>
</dbReference>
<evidence type="ECO:0000313" key="10">
    <source>
        <dbReference type="Proteomes" id="UP000675163"/>
    </source>
</evidence>
<feature type="domain" description="FtsK" evidence="8">
    <location>
        <begin position="737"/>
        <end position="925"/>
    </location>
</feature>
<reference evidence="9" key="1">
    <citation type="submission" date="2021-02" db="EMBL/GenBank/DDBJ databases">
        <title>Sequencing the genomes of 1000 actinobacteria strains.</title>
        <authorList>
            <person name="Klenk H.-P."/>
        </authorList>
    </citation>
    <scope>NUCLEOTIDE SEQUENCE</scope>
    <source>
        <strain evidence="9">DSM 22850</strain>
    </source>
</reference>
<keyword evidence="6" id="KW-1133">Transmembrane helix</keyword>
<dbReference type="CDD" id="cd00060">
    <property type="entry name" value="FHA"/>
    <property type="match status" value="1"/>
</dbReference>
<feature type="binding site" evidence="4">
    <location>
        <begin position="1111"/>
        <end position="1118"/>
    </location>
    <ligand>
        <name>ATP</name>
        <dbReference type="ChEBI" id="CHEBI:30616"/>
    </ligand>
</feature>
<dbReference type="Gene3D" id="3.40.50.300">
    <property type="entry name" value="P-loop containing nucleotide triphosphate hydrolases"/>
    <property type="match status" value="4"/>
</dbReference>
<accession>A0A940PUH7</accession>
<evidence type="ECO:0000256" key="3">
    <source>
        <dbReference type="ARBA" id="ARBA00022840"/>
    </source>
</evidence>
<evidence type="ECO:0000256" key="4">
    <source>
        <dbReference type="PROSITE-ProRule" id="PRU00289"/>
    </source>
</evidence>
<protein>
    <submittedName>
        <fullName evidence="9">S-DNA-T family DNA segregation ATPase FtsK/SpoIIIE</fullName>
    </submittedName>
</protein>
<name>A0A940PUH7_9MICO</name>
<dbReference type="RefSeq" id="WP_209705348.1">
    <property type="nucleotide sequence ID" value="NZ_JAFIDA010000001.1"/>
</dbReference>
<dbReference type="SUPFAM" id="SSF49879">
    <property type="entry name" value="SMAD/FHA domain"/>
    <property type="match status" value="1"/>
</dbReference>
<feature type="transmembrane region" description="Helical" evidence="6">
    <location>
        <begin position="284"/>
        <end position="302"/>
    </location>
</feature>
<dbReference type="InterPro" id="IPR027417">
    <property type="entry name" value="P-loop_NTPase"/>
</dbReference>
<evidence type="ECO:0000256" key="6">
    <source>
        <dbReference type="SAM" id="Phobius"/>
    </source>
</evidence>
<feature type="compositionally biased region" description="Gly residues" evidence="5">
    <location>
        <begin position="181"/>
        <end position="191"/>
    </location>
</feature>
<dbReference type="InterPro" id="IPR002543">
    <property type="entry name" value="FtsK_dom"/>
</dbReference>
<evidence type="ECO:0000256" key="5">
    <source>
        <dbReference type="SAM" id="MobiDB-lite"/>
    </source>
</evidence>
<gene>
    <name evidence="9" type="ORF">JOF28_001682</name>
</gene>
<keyword evidence="1" id="KW-0597">Phosphoprotein</keyword>
<dbReference type="CDD" id="cd01127">
    <property type="entry name" value="TrwB_TraG_TraD_VirD4"/>
    <property type="match status" value="1"/>
</dbReference>
<feature type="domain" description="FtsK" evidence="8">
    <location>
        <begin position="1094"/>
        <end position="1282"/>
    </location>
</feature>
<comment type="caution">
    <text evidence="9">The sequence shown here is derived from an EMBL/GenBank/DDBJ whole genome shotgun (WGS) entry which is preliminary data.</text>
</comment>
<dbReference type="SMART" id="SM00240">
    <property type="entry name" value="FHA"/>
    <property type="match status" value="1"/>
</dbReference>
<dbReference type="InterPro" id="IPR008984">
    <property type="entry name" value="SMAD_FHA_dom_sf"/>
</dbReference>
<proteinExistence type="predicted"/>
<dbReference type="Gene3D" id="2.60.200.20">
    <property type="match status" value="1"/>
</dbReference>